<evidence type="ECO:0000313" key="2">
    <source>
        <dbReference type="EMBL" id="QFQ11709.1"/>
    </source>
</evidence>
<dbReference type="Proteomes" id="UP000249375">
    <property type="component" value="Chromosome"/>
</dbReference>
<dbReference type="RefSeq" id="WP_111897916.1">
    <property type="nucleotide sequence ID" value="NZ_CP033459.1"/>
</dbReference>
<evidence type="ECO:0000256" key="1">
    <source>
        <dbReference type="SAM" id="Coils"/>
    </source>
</evidence>
<dbReference type="PANTHER" id="PTHR11803:SF39">
    <property type="entry name" value="2-IMINOBUTANOATE_2-IMINOPROPANOATE DEAMINASE"/>
    <property type="match status" value="1"/>
</dbReference>
<reference evidence="2 3" key="1">
    <citation type="submission" date="2018-11" db="EMBL/GenBank/DDBJ databases">
        <authorList>
            <person name="Na S.W."/>
            <person name="Baik M."/>
        </authorList>
    </citation>
    <scope>NUCLEOTIDE SEQUENCE [LARGE SCALE GENOMIC DNA]</scope>
    <source>
        <strain evidence="2 3">E39</strain>
    </source>
</reference>
<keyword evidence="1" id="KW-0175">Coiled coil</keyword>
<sequence>MSQQTVNFPNTFAEIYGFENVESAKEYHMMIHVKNFMLPFEEQLQSLVDTFYEVSSGLAGRPQAVMKRYFLSDAANQAGLVREINSDERSALSIIQQPPLDGSKVALWAYLVSDIEPTSTQSGTSVVFKRGKYTHLWTGGLSNEEKNSQSQTALIFKRYIKRLSEFDMTLERDCTRTWFFVSDIDNRYSGMVRARNDVFDSCGLTCDTHFIASTGIGGVQQDPSIFVQMDACATGGLDNGQKHYLYASDHLNRTSEYGVRFERGTYIDYGDRRHIFISGTASIDHKGDIMHSGNIINQTNRLLENIEALLKEADASFDDLAQVIVYLRDPSDFQIVRKICSERLPAKPLVIVHAPVCRPGWLVEMECIGIKKTEYPEYDSF</sequence>
<dbReference type="OrthoDB" id="9803101at2"/>
<dbReference type="Pfam" id="PF01042">
    <property type="entry name" value="Ribonuc_L-PSP"/>
    <property type="match status" value="1"/>
</dbReference>
<dbReference type="SUPFAM" id="SSF55298">
    <property type="entry name" value="YjgF-like"/>
    <property type="match status" value="1"/>
</dbReference>
<accession>A0A5P8E3Z8</accession>
<gene>
    <name evidence="2" type="ORF">C7Y71_000965</name>
</gene>
<dbReference type="InterPro" id="IPR035959">
    <property type="entry name" value="RutC-like_sf"/>
</dbReference>
<dbReference type="KEGG" id="alq:C7Y71_000965"/>
<evidence type="ECO:0000313" key="3">
    <source>
        <dbReference type="Proteomes" id="UP000249375"/>
    </source>
</evidence>
<dbReference type="PANTHER" id="PTHR11803">
    <property type="entry name" value="2-IMINOBUTANOATE/2-IMINOPROPANOATE DEAMINASE RIDA"/>
    <property type="match status" value="1"/>
</dbReference>
<name>A0A5P8E3Z8_9BACT</name>
<evidence type="ECO:0008006" key="4">
    <source>
        <dbReference type="Google" id="ProtNLM"/>
    </source>
</evidence>
<protein>
    <recommendedName>
        <fullName evidence="4">Translation initiation inhibitor</fullName>
    </recommendedName>
</protein>
<keyword evidence="3" id="KW-1185">Reference proteome</keyword>
<dbReference type="GO" id="GO:0005829">
    <property type="term" value="C:cytosol"/>
    <property type="evidence" value="ECO:0007669"/>
    <property type="project" value="TreeGrafter"/>
</dbReference>
<dbReference type="EMBL" id="CP033459">
    <property type="protein sequence ID" value="QFQ11709.1"/>
    <property type="molecule type" value="Genomic_DNA"/>
</dbReference>
<dbReference type="Gene3D" id="3.30.1330.40">
    <property type="entry name" value="RutC-like"/>
    <property type="match status" value="1"/>
</dbReference>
<feature type="coiled-coil region" evidence="1">
    <location>
        <begin position="296"/>
        <end position="323"/>
    </location>
</feature>
<dbReference type="CDD" id="cd06153">
    <property type="entry name" value="YjgF_YER057c_UK114_like_5"/>
    <property type="match status" value="1"/>
</dbReference>
<organism evidence="2 3">
    <name type="scientific">Pseudoprevotella muciniphila</name>
    <dbReference type="NCBI Taxonomy" id="2133944"/>
    <lineage>
        <taxon>Bacteria</taxon>
        <taxon>Pseudomonadati</taxon>
        <taxon>Bacteroidota</taxon>
        <taxon>Bacteroidia</taxon>
        <taxon>Bacteroidales</taxon>
        <taxon>Prevotellaceae</taxon>
        <taxon>Pseudoprevotella</taxon>
    </lineage>
</organism>
<dbReference type="AlphaFoldDB" id="A0A5P8E3Z8"/>
<dbReference type="GO" id="GO:0019239">
    <property type="term" value="F:deaminase activity"/>
    <property type="evidence" value="ECO:0007669"/>
    <property type="project" value="TreeGrafter"/>
</dbReference>
<proteinExistence type="predicted"/>
<dbReference type="InterPro" id="IPR006175">
    <property type="entry name" value="YjgF/YER057c/UK114"/>
</dbReference>